<comment type="caution">
    <text evidence="2">The sequence shown here is derived from an EMBL/GenBank/DDBJ whole genome shotgun (WGS) entry which is preliminary data.</text>
</comment>
<sequence length="100" mass="11350">MPSGERLVPKDLLLRLFESTLFDMPLAIDYLFRSKEPGVLAYLGNRMFSFSDADVDFYLPQIVSMYVHHSDIADSLRPYLVQRGACASRRLVCSDTTDPS</sequence>
<keyword evidence="3" id="KW-1185">Reference proteome</keyword>
<dbReference type="AlphaFoldDB" id="A0A9J6DFJ8"/>
<name>A0A9J6DFJ8_RHIMP</name>
<feature type="domain" description="PIK helical" evidence="1">
    <location>
        <begin position="1"/>
        <end position="100"/>
    </location>
</feature>
<gene>
    <name evidence="2" type="ORF">HPB51_002662</name>
</gene>
<dbReference type="VEuPathDB" id="VectorBase:LOC119175094"/>
<dbReference type="InterPro" id="IPR049160">
    <property type="entry name" value="PI4KB-PIK1_PIK"/>
</dbReference>
<evidence type="ECO:0000313" key="3">
    <source>
        <dbReference type="Proteomes" id="UP000821866"/>
    </source>
</evidence>
<accession>A0A9J6DFJ8</accession>
<proteinExistence type="predicted"/>
<evidence type="ECO:0000313" key="2">
    <source>
        <dbReference type="EMBL" id="KAH8020713.1"/>
    </source>
</evidence>
<reference evidence="2" key="2">
    <citation type="submission" date="2021-09" db="EMBL/GenBank/DDBJ databases">
        <authorList>
            <person name="Jia N."/>
            <person name="Wang J."/>
            <person name="Shi W."/>
            <person name="Du L."/>
            <person name="Sun Y."/>
            <person name="Zhan W."/>
            <person name="Jiang J."/>
            <person name="Wang Q."/>
            <person name="Zhang B."/>
            <person name="Ji P."/>
            <person name="Sakyi L.B."/>
            <person name="Cui X."/>
            <person name="Yuan T."/>
            <person name="Jiang B."/>
            <person name="Yang W."/>
            <person name="Lam T.T.-Y."/>
            <person name="Chang Q."/>
            <person name="Ding S."/>
            <person name="Wang X."/>
            <person name="Zhu J."/>
            <person name="Ruan X."/>
            <person name="Zhao L."/>
            <person name="Wei J."/>
            <person name="Que T."/>
            <person name="Du C."/>
            <person name="Cheng J."/>
            <person name="Dai P."/>
            <person name="Han X."/>
            <person name="Huang E."/>
            <person name="Gao Y."/>
            <person name="Liu J."/>
            <person name="Shao H."/>
            <person name="Ye R."/>
            <person name="Li L."/>
            <person name="Wei W."/>
            <person name="Wang X."/>
            <person name="Wang C."/>
            <person name="Huo Q."/>
            <person name="Li W."/>
            <person name="Guo W."/>
            <person name="Chen H."/>
            <person name="Chen S."/>
            <person name="Zhou L."/>
            <person name="Zhou L."/>
            <person name="Ni X."/>
            <person name="Tian J."/>
            <person name="Zhou Y."/>
            <person name="Sheng Y."/>
            <person name="Liu T."/>
            <person name="Pan Y."/>
            <person name="Xia L."/>
            <person name="Li J."/>
            <person name="Zhao F."/>
            <person name="Cao W."/>
        </authorList>
    </citation>
    <scope>NUCLEOTIDE SEQUENCE</scope>
    <source>
        <strain evidence="2">Rmic-2018</strain>
        <tissue evidence="2">Larvae</tissue>
    </source>
</reference>
<dbReference type="PROSITE" id="PS51545">
    <property type="entry name" value="PIK_HELICAL"/>
    <property type="match status" value="1"/>
</dbReference>
<organism evidence="2 3">
    <name type="scientific">Rhipicephalus microplus</name>
    <name type="common">Cattle tick</name>
    <name type="synonym">Boophilus microplus</name>
    <dbReference type="NCBI Taxonomy" id="6941"/>
    <lineage>
        <taxon>Eukaryota</taxon>
        <taxon>Metazoa</taxon>
        <taxon>Ecdysozoa</taxon>
        <taxon>Arthropoda</taxon>
        <taxon>Chelicerata</taxon>
        <taxon>Arachnida</taxon>
        <taxon>Acari</taxon>
        <taxon>Parasitiformes</taxon>
        <taxon>Ixodida</taxon>
        <taxon>Ixodoidea</taxon>
        <taxon>Ixodidae</taxon>
        <taxon>Rhipicephalinae</taxon>
        <taxon>Rhipicephalus</taxon>
        <taxon>Boophilus</taxon>
    </lineage>
</organism>
<evidence type="ECO:0000259" key="1">
    <source>
        <dbReference type="PROSITE" id="PS51545"/>
    </source>
</evidence>
<dbReference type="Pfam" id="PF21245">
    <property type="entry name" value="PI4KB-PIK1_PIK"/>
    <property type="match status" value="1"/>
</dbReference>
<dbReference type="InterPro" id="IPR001263">
    <property type="entry name" value="PI3K_accessory_dom"/>
</dbReference>
<reference evidence="2" key="1">
    <citation type="journal article" date="2020" name="Cell">
        <title>Large-Scale Comparative Analyses of Tick Genomes Elucidate Their Genetic Diversity and Vector Capacities.</title>
        <authorList>
            <consortium name="Tick Genome and Microbiome Consortium (TIGMIC)"/>
            <person name="Jia N."/>
            <person name="Wang J."/>
            <person name="Shi W."/>
            <person name="Du L."/>
            <person name="Sun Y."/>
            <person name="Zhan W."/>
            <person name="Jiang J.F."/>
            <person name="Wang Q."/>
            <person name="Zhang B."/>
            <person name="Ji P."/>
            <person name="Bell-Sakyi L."/>
            <person name="Cui X.M."/>
            <person name="Yuan T.T."/>
            <person name="Jiang B.G."/>
            <person name="Yang W.F."/>
            <person name="Lam T.T."/>
            <person name="Chang Q.C."/>
            <person name="Ding S.J."/>
            <person name="Wang X.J."/>
            <person name="Zhu J.G."/>
            <person name="Ruan X.D."/>
            <person name="Zhao L."/>
            <person name="Wei J.T."/>
            <person name="Ye R.Z."/>
            <person name="Que T.C."/>
            <person name="Du C.H."/>
            <person name="Zhou Y.H."/>
            <person name="Cheng J.X."/>
            <person name="Dai P.F."/>
            <person name="Guo W.B."/>
            <person name="Han X.H."/>
            <person name="Huang E.J."/>
            <person name="Li L.F."/>
            <person name="Wei W."/>
            <person name="Gao Y.C."/>
            <person name="Liu J.Z."/>
            <person name="Shao H.Z."/>
            <person name="Wang X."/>
            <person name="Wang C.C."/>
            <person name="Yang T.C."/>
            <person name="Huo Q.B."/>
            <person name="Li W."/>
            <person name="Chen H.Y."/>
            <person name="Chen S.E."/>
            <person name="Zhou L.G."/>
            <person name="Ni X.B."/>
            <person name="Tian J.H."/>
            <person name="Sheng Y."/>
            <person name="Liu T."/>
            <person name="Pan Y.S."/>
            <person name="Xia L.Y."/>
            <person name="Li J."/>
            <person name="Zhao F."/>
            <person name="Cao W.C."/>
        </authorList>
    </citation>
    <scope>NUCLEOTIDE SEQUENCE</scope>
    <source>
        <strain evidence="2">Rmic-2018</strain>
    </source>
</reference>
<dbReference type="EMBL" id="JABSTU010000009">
    <property type="protein sequence ID" value="KAH8020713.1"/>
    <property type="molecule type" value="Genomic_DNA"/>
</dbReference>
<protein>
    <recommendedName>
        <fullName evidence="1">PIK helical domain-containing protein</fullName>
    </recommendedName>
</protein>
<dbReference type="Proteomes" id="UP000821866">
    <property type="component" value="Chromosome 7"/>
</dbReference>